<name>A0A4P2VG08_9ARCH</name>
<proteinExistence type="predicted"/>
<dbReference type="KEGG" id="ccai:NAS2_0833"/>
<accession>A0A4P2VG08</accession>
<sequence>MRVPEDAEDRLRDFLRNGKEWARLRTSVPGIFVLKLPSYRGSRDRLAVEVNPVDEGGSPRKRRGLVLRDREELEEFRRLLSDGRLEKLLEELERVNPEEGKGGEGLLKI</sequence>
<protein>
    <submittedName>
        <fullName evidence="1">Uncharacterized protein</fullName>
    </submittedName>
</protein>
<reference evidence="1 2" key="1">
    <citation type="journal article" date="2019" name="ISME J.">
        <title>Isolation and characterization of a thermophilic sulfur- and iron-reducing thaumarchaeote from a terrestrial acidic hot spring.</title>
        <authorList>
            <person name="Kato S."/>
            <person name="Itoh T."/>
            <person name="Yuki M."/>
            <person name="Nagamori M."/>
            <person name="Ohnishi M."/>
            <person name="Uematsu K."/>
            <person name="Suzuki K."/>
            <person name="Takashina T."/>
            <person name="Ohkuma M."/>
        </authorList>
    </citation>
    <scope>NUCLEOTIDE SEQUENCE [LARGE SCALE GENOMIC DNA]</scope>
    <source>
        <strain evidence="1 2">NAS-02</strain>
    </source>
</reference>
<evidence type="ECO:0000313" key="2">
    <source>
        <dbReference type="Proteomes" id="UP000509448"/>
    </source>
</evidence>
<dbReference type="Proteomes" id="UP000509448">
    <property type="component" value="Chromosome"/>
</dbReference>
<gene>
    <name evidence="1" type="ORF">NAS2_0833</name>
</gene>
<organism evidence="1 2">
    <name type="scientific">Conexivisphaera calida</name>
    <dbReference type="NCBI Taxonomy" id="1874277"/>
    <lineage>
        <taxon>Archaea</taxon>
        <taxon>Nitrososphaerota</taxon>
        <taxon>Conexivisphaeria</taxon>
        <taxon>Conexivisphaerales</taxon>
        <taxon>Conexivisphaeraceae</taxon>
        <taxon>Conexivisphaera</taxon>
    </lineage>
</organism>
<dbReference type="EMBL" id="AP018732">
    <property type="protein sequence ID" value="BBE42222.1"/>
    <property type="molecule type" value="Genomic_DNA"/>
</dbReference>
<evidence type="ECO:0000313" key="1">
    <source>
        <dbReference type="EMBL" id="BBE42222.1"/>
    </source>
</evidence>
<dbReference type="AlphaFoldDB" id="A0A4P2VG08"/>
<keyword evidence="2" id="KW-1185">Reference proteome</keyword>